<gene>
    <name evidence="3" type="ORF">A2650_02635</name>
</gene>
<protein>
    <submittedName>
        <fullName evidence="3">Uncharacterized protein</fullName>
    </submittedName>
</protein>
<feature type="compositionally biased region" description="Basic and acidic residues" evidence="1">
    <location>
        <begin position="18"/>
        <end position="28"/>
    </location>
</feature>
<sequence>MADTNQQLLEGQFQTEANRSELEAKEESQDIAQEATEMEEVYYANQLAFQREQEAQATTALAKEGSSFGKASLFKYAIILLIFAIPNDIVDAIELTGFLVILSWLVSLFLSASQIIIMWFADSELKNVREHVGKVKQYQKTAAKTLTKTASRLAKFAPRNPITKVLIGACLEMIPLISIMPWSSICTVLAYMDERKTFKEARASSEELANISQQPVEVV</sequence>
<feature type="transmembrane region" description="Helical" evidence="2">
    <location>
        <begin position="97"/>
        <end position="121"/>
    </location>
</feature>
<keyword evidence="2" id="KW-0472">Membrane</keyword>
<feature type="compositionally biased region" description="Polar residues" evidence="1">
    <location>
        <begin position="1"/>
        <end position="17"/>
    </location>
</feature>
<keyword evidence="2" id="KW-0812">Transmembrane</keyword>
<evidence type="ECO:0000256" key="1">
    <source>
        <dbReference type="SAM" id="MobiDB-lite"/>
    </source>
</evidence>
<proteinExistence type="predicted"/>
<feature type="region of interest" description="Disordered" evidence="1">
    <location>
        <begin position="1"/>
        <end position="30"/>
    </location>
</feature>
<reference evidence="3 4" key="1">
    <citation type="journal article" date="2016" name="Nat. Commun.">
        <title>Thousands of microbial genomes shed light on interconnected biogeochemical processes in an aquifer system.</title>
        <authorList>
            <person name="Anantharaman K."/>
            <person name="Brown C.T."/>
            <person name="Hug L.A."/>
            <person name="Sharon I."/>
            <person name="Castelle C.J."/>
            <person name="Probst A.J."/>
            <person name="Thomas B.C."/>
            <person name="Singh A."/>
            <person name="Wilkins M.J."/>
            <person name="Karaoz U."/>
            <person name="Brodie E.L."/>
            <person name="Williams K.H."/>
            <person name="Hubbard S.S."/>
            <person name="Banfield J.F."/>
        </authorList>
    </citation>
    <scope>NUCLEOTIDE SEQUENCE [LARGE SCALE GENOMIC DNA]</scope>
</reference>
<dbReference type="EMBL" id="MGJD01000039">
    <property type="protein sequence ID" value="OGM99636.1"/>
    <property type="molecule type" value="Genomic_DNA"/>
</dbReference>
<feature type="transmembrane region" description="Helical" evidence="2">
    <location>
        <begin position="165"/>
        <end position="192"/>
    </location>
</feature>
<dbReference type="AlphaFoldDB" id="A0A1F8EFL1"/>
<accession>A0A1F8EFL1</accession>
<organism evidence="3 4">
    <name type="scientific">Candidatus Yanofskybacteria bacterium RIFCSPHIGHO2_01_FULL_41_53</name>
    <dbReference type="NCBI Taxonomy" id="1802663"/>
    <lineage>
        <taxon>Bacteria</taxon>
        <taxon>Candidatus Yanofskyibacteriota</taxon>
    </lineage>
</organism>
<dbReference type="Proteomes" id="UP000177117">
    <property type="component" value="Unassembled WGS sequence"/>
</dbReference>
<keyword evidence="2" id="KW-1133">Transmembrane helix</keyword>
<name>A0A1F8EFL1_9BACT</name>
<evidence type="ECO:0000313" key="4">
    <source>
        <dbReference type="Proteomes" id="UP000177117"/>
    </source>
</evidence>
<evidence type="ECO:0000313" key="3">
    <source>
        <dbReference type="EMBL" id="OGM99636.1"/>
    </source>
</evidence>
<comment type="caution">
    <text evidence="3">The sequence shown here is derived from an EMBL/GenBank/DDBJ whole genome shotgun (WGS) entry which is preliminary data.</text>
</comment>
<evidence type="ECO:0000256" key="2">
    <source>
        <dbReference type="SAM" id="Phobius"/>
    </source>
</evidence>